<organism evidence="1 2">
    <name type="scientific">Cellulophaga tyrosinoxydans</name>
    <dbReference type="NCBI Taxonomy" id="504486"/>
    <lineage>
        <taxon>Bacteria</taxon>
        <taxon>Pseudomonadati</taxon>
        <taxon>Bacteroidota</taxon>
        <taxon>Flavobacteriia</taxon>
        <taxon>Flavobacteriales</taxon>
        <taxon>Flavobacteriaceae</taxon>
        <taxon>Cellulophaga</taxon>
    </lineage>
</organism>
<dbReference type="Proteomes" id="UP000192360">
    <property type="component" value="Unassembled WGS sequence"/>
</dbReference>
<gene>
    <name evidence="1" type="ORF">SAMN05660703_2551</name>
</gene>
<name>A0A1W2BNC9_9FLAO</name>
<keyword evidence="2" id="KW-1185">Reference proteome</keyword>
<evidence type="ECO:0000313" key="1">
    <source>
        <dbReference type="EMBL" id="SMC74212.1"/>
    </source>
</evidence>
<dbReference type="EMBL" id="FWXO01000004">
    <property type="protein sequence ID" value="SMC74212.1"/>
    <property type="molecule type" value="Genomic_DNA"/>
</dbReference>
<protein>
    <submittedName>
        <fullName evidence="1">Uncharacterized protein</fullName>
    </submittedName>
</protein>
<reference evidence="1 2" key="1">
    <citation type="submission" date="2017-04" db="EMBL/GenBank/DDBJ databases">
        <authorList>
            <person name="Afonso C.L."/>
            <person name="Miller P.J."/>
            <person name="Scott M.A."/>
            <person name="Spackman E."/>
            <person name="Goraichik I."/>
            <person name="Dimitrov K.M."/>
            <person name="Suarez D.L."/>
            <person name="Swayne D.E."/>
        </authorList>
    </citation>
    <scope>NUCLEOTIDE SEQUENCE [LARGE SCALE GENOMIC DNA]</scope>
    <source>
        <strain evidence="1 2">DSM 21164</strain>
    </source>
</reference>
<dbReference type="STRING" id="504486.SAMN05660703_2551"/>
<dbReference type="AlphaFoldDB" id="A0A1W2BNC9"/>
<accession>A0A1W2BNC9</accession>
<proteinExistence type="predicted"/>
<sequence length="39" mass="4816">MNMDGIYFVFYVISLILSLDKLKQMTDLQFIRWFWLKTP</sequence>
<evidence type="ECO:0000313" key="2">
    <source>
        <dbReference type="Proteomes" id="UP000192360"/>
    </source>
</evidence>